<feature type="domain" description="B5" evidence="19">
    <location>
        <begin position="399"/>
        <end position="474"/>
    </location>
</feature>
<feature type="domain" description="TRNA-binding" evidence="17">
    <location>
        <begin position="39"/>
        <end position="148"/>
    </location>
</feature>
<dbReference type="Gene3D" id="3.30.56.10">
    <property type="match status" value="2"/>
</dbReference>
<dbReference type="CDD" id="cd00769">
    <property type="entry name" value="PheRS_beta_core"/>
    <property type="match status" value="1"/>
</dbReference>
<dbReference type="InterPro" id="IPR005146">
    <property type="entry name" value="B3/B4_tRNA-bd"/>
</dbReference>
<dbReference type="SUPFAM" id="SSF50249">
    <property type="entry name" value="Nucleic acid-binding proteins"/>
    <property type="match status" value="1"/>
</dbReference>
<evidence type="ECO:0000259" key="19">
    <source>
        <dbReference type="PROSITE" id="PS51483"/>
    </source>
</evidence>
<evidence type="ECO:0000256" key="13">
    <source>
        <dbReference type="ARBA" id="ARBA00023146"/>
    </source>
</evidence>
<dbReference type="SMART" id="SM00896">
    <property type="entry name" value="FDX-ACB"/>
    <property type="match status" value="1"/>
</dbReference>
<evidence type="ECO:0000256" key="10">
    <source>
        <dbReference type="ARBA" id="ARBA00022842"/>
    </source>
</evidence>
<evidence type="ECO:0000256" key="6">
    <source>
        <dbReference type="ARBA" id="ARBA00022598"/>
    </source>
</evidence>
<dbReference type="InterPro" id="IPR005121">
    <property type="entry name" value="Fdx_antiC-bd"/>
</dbReference>
<dbReference type="SUPFAM" id="SSF55681">
    <property type="entry name" value="Class II aaRS and biotin synthetases"/>
    <property type="match status" value="1"/>
</dbReference>
<evidence type="ECO:0000256" key="2">
    <source>
        <dbReference type="ARBA" id="ARBA00008653"/>
    </source>
</evidence>
<dbReference type="Pfam" id="PF03147">
    <property type="entry name" value="FDX-ACB"/>
    <property type="match status" value="1"/>
</dbReference>
<evidence type="ECO:0000256" key="9">
    <source>
        <dbReference type="ARBA" id="ARBA00022840"/>
    </source>
</evidence>
<dbReference type="Gene3D" id="3.30.70.380">
    <property type="entry name" value="Ferrodoxin-fold anticodon-binding domain"/>
    <property type="match status" value="1"/>
</dbReference>
<keyword evidence="9 15" id="KW-0067">ATP-binding</keyword>
<evidence type="ECO:0000256" key="8">
    <source>
        <dbReference type="ARBA" id="ARBA00022741"/>
    </source>
</evidence>
<dbReference type="InterPro" id="IPR020825">
    <property type="entry name" value="Phe-tRNA_synthase-like_B3/B4"/>
</dbReference>
<gene>
    <name evidence="15 20" type="primary">pheT</name>
    <name evidence="20" type="ORF">ACFOEN_05935</name>
</gene>
<keyword evidence="11 16" id="KW-0694">RNA-binding</keyword>
<dbReference type="GO" id="GO:0004826">
    <property type="term" value="F:phenylalanine-tRNA ligase activity"/>
    <property type="evidence" value="ECO:0007669"/>
    <property type="project" value="UniProtKB-EC"/>
</dbReference>
<dbReference type="InterPro" id="IPR033714">
    <property type="entry name" value="tRNA_bind_bactPheRS"/>
</dbReference>
<dbReference type="EC" id="6.1.1.20" evidence="15"/>
<dbReference type="EMBL" id="JBHRTI010000003">
    <property type="protein sequence ID" value="MFC3147180.1"/>
    <property type="molecule type" value="Genomic_DNA"/>
</dbReference>
<dbReference type="Pfam" id="PF03484">
    <property type="entry name" value="B5"/>
    <property type="match status" value="1"/>
</dbReference>
<feature type="binding site" evidence="15">
    <location>
        <position position="462"/>
    </location>
    <ligand>
        <name>Mg(2+)</name>
        <dbReference type="ChEBI" id="CHEBI:18420"/>
        <note>shared with alpha subunit</note>
    </ligand>
</feature>
<evidence type="ECO:0000256" key="16">
    <source>
        <dbReference type="PROSITE-ProRule" id="PRU00209"/>
    </source>
</evidence>
<keyword evidence="13 15" id="KW-0030">Aminoacyl-tRNA synthetase</keyword>
<evidence type="ECO:0000256" key="7">
    <source>
        <dbReference type="ARBA" id="ARBA00022723"/>
    </source>
</evidence>
<dbReference type="InterPro" id="IPR002547">
    <property type="entry name" value="tRNA-bd_dom"/>
</dbReference>
<dbReference type="InterPro" id="IPR009061">
    <property type="entry name" value="DNA-bd_dom_put_sf"/>
</dbReference>
<evidence type="ECO:0000256" key="11">
    <source>
        <dbReference type="ARBA" id="ARBA00022884"/>
    </source>
</evidence>
<dbReference type="InterPro" id="IPR012340">
    <property type="entry name" value="NA-bd_OB-fold"/>
</dbReference>
<dbReference type="InterPro" id="IPR041616">
    <property type="entry name" value="PheRS_beta_core"/>
</dbReference>
<dbReference type="Pfam" id="PF03483">
    <property type="entry name" value="B3_4"/>
    <property type="match status" value="1"/>
</dbReference>
<feature type="binding site" evidence="15">
    <location>
        <position position="461"/>
    </location>
    <ligand>
        <name>Mg(2+)</name>
        <dbReference type="ChEBI" id="CHEBI:18420"/>
        <note>shared with alpha subunit</note>
    </ligand>
</feature>
<dbReference type="InterPro" id="IPR005147">
    <property type="entry name" value="tRNA_synthase_B5-dom"/>
</dbReference>
<dbReference type="Gene3D" id="2.40.50.140">
    <property type="entry name" value="Nucleic acid-binding proteins"/>
    <property type="match status" value="1"/>
</dbReference>
<evidence type="ECO:0000256" key="3">
    <source>
        <dbReference type="ARBA" id="ARBA00011209"/>
    </source>
</evidence>
<comment type="similarity">
    <text evidence="2 15">Belongs to the phenylalanyl-tRNA synthetase beta subunit family. Type 1 subfamily.</text>
</comment>
<keyword evidence="10 15" id="KW-0460">Magnesium</keyword>
<dbReference type="PROSITE" id="PS51483">
    <property type="entry name" value="B5"/>
    <property type="match status" value="1"/>
</dbReference>
<evidence type="ECO:0000256" key="12">
    <source>
        <dbReference type="ARBA" id="ARBA00022917"/>
    </source>
</evidence>
<dbReference type="CDD" id="cd02796">
    <property type="entry name" value="tRNA_bind_bactPheRS"/>
    <property type="match status" value="1"/>
</dbReference>
<dbReference type="InterPro" id="IPR045864">
    <property type="entry name" value="aa-tRNA-synth_II/BPL/LPL"/>
</dbReference>
<comment type="subcellular location">
    <subcellularLocation>
        <location evidence="1 15">Cytoplasm</location>
    </subcellularLocation>
</comment>
<evidence type="ECO:0000313" key="21">
    <source>
        <dbReference type="Proteomes" id="UP001595556"/>
    </source>
</evidence>
<dbReference type="SMART" id="SM00874">
    <property type="entry name" value="B5"/>
    <property type="match status" value="1"/>
</dbReference>
<proteinExistence type="inferred from homology"/>
<evidence type="ECO:0000256" key="5">
    <source>
        <dbReference type="ARBA" id="ARBA00022555"/>
    </source>
</evidence>
<evidence type="ECO:0000259" key="18">
    <source>
        <dbReference type="PROSITE" id="PS51447"/>
    </source>
</evidence>
<dbReference type="PROSITE" id="PS51447">
    <property type="entry name" value="FDX_ACB"/>
    <property type="match status" value="1"/>
</dbReference>
<comment type="caution">
    <text evidence="20">The sequence shown here is derived from an EMBL/GenBank/DDBJ whole genome shotgun (WGS) entry which is preliminary data.</text>
</comment>
<keyword evidence="5 16" id="KW-0820">tRNA-binding</keyword>
<feature type="binding site" evidence="15">
    <location>
        <position position="458"/>
    </location>
    <ligand>
        <name>Mg(2+)</name>
        <dbReference type="ChEBI" id="CHEBI:18420"/>
        <note>shared with alpha subunit</note>
    </ligand>
</feature>
<comment type="cofactor">
    <cofactor evidence="15">
        <name>Mg(2+)</name>
        <dbReference type="ChEBI" id="CHEBI:18420"/>
    </cofactor>
    <text evidence="15">Binds 2 magnesium ions per tetramer.</text>
</comment>
<dbReference type="InterPro" id="IPR045060">
    <property type="entry name" value="Phe-tRNA-ligase_IIc_bsu"/>
</dbReference>
<keyword evidence="7 15" id="KW-0479">Metal-binding</keyword>
<dbReference type="Pfam" id="PF17759">
    <property type="entry name" value="tRNA_synthFbeta"/>
    <property type="match status" value="1"/>
</dbReference>
<accession>A0ABV7H099</accession>
<keyword evidence="8 15" id="KW-0547">Nucleotide-binding</keyword>
<dbReference type="Gene3D" id="3.30.930.10">
    <property type="entry name" value="Bira Bifunctional Protein, Domain 2"/>
    <property type="match status" value="1"/>
</dbReference>
<sequence>MRVPESWLRSMVDPAISTDALAHQLTMSGAEVEEISPVAPAFSGVRVARVLEVSKHPNADKLSVCKVDLGGEAPLQIVCGAPNVRSGMLAPCAVVGAVLPGDFSIKQAKMRGVDSEGMLCSAKELGLSEDGGGLLDLPSDLNVGDDLRSALSLDEKVLTLKLTPNKADCLSIAGIAREVAAINKLRINWPEIRVVAPAISDVLQVRVDAPDLCGRFSGRIVRDVNPNAATPMWMRRRLERAGQRSVSALVDISNYVMLELGRPSHIFDLDRIHGGLTVRWARKGETLKLLNGNTVALDEAVGVIADESAVESLAGIMGGDSTAVGDSTRNIYIEAAFWWPDAIRGRARRFGFSTDAGHRFERGVDASTTVEHIEYITSLVLQICGGQAGPVTDVVLGLPHRPAVRMRVARCQQVIGASIDASEMGDIFRRLGLDATREQDSFVVTPPPYRFDLEIEEDLIEEVARIWGYDNLPARAPLARATMRSHSQTRRTPHTIRAALSRLGYVEAVNYSFVDAGWERDFGTAGEPIKVLNPIASDMAVMRTSLIGGLVANFTHNARHRESDVRMFEVGKVFIRDAAASDGPLSVQGIRQPMHFAAIASGLAQPEQWGSKPSRAVDFFDVKGDLEALVPRITLGFEAAEHPALHPGRCARVLHEGRTVGFIGELHPRWVQQYDLPSAPILMECELEPWLVAQVPVFEDFPRTPAVTRDLAIVVTEATPMARIGAVLEQVARSPEISGVVRRWQLFDVYSGKGLQDGQKSLALRLWLQDTGSTLDEQKIEQIQQVVLRALGSVGAELRR</sequence>
<dbReference type="Proteomes" id="UP001595556">
    <property type="component" value="Unassembled WGS sequence"/>
</dbReference>
<evidence type="ECO:0000256" key="4">
    <source>
        <dbReference type="ARBA" id="ARBA00022490"/>
    </source>
</evidence>
<evidence type="ECO:0000256" key="15">
    <source>
        <dbReference type="HAMAP-Rule" id="MF_00283"/>
    </source>
</evidence>
<evidence type="ECO:0000259" key="17">
    <source>
        <dbReference type="PROSITE" id="PS50886"/>
    </source>
</evidence>
<keyword evidence="4 15" id="KW-0963">Cytoplasm</keyword>
<dbReference type="InterPro" id="IPR036690">
    <property type="entry name" value="Fdx_antiC-bd_sf"/>
</dbReference>
<evidence type="ECO:0000256" key="1">
    <source>
        <dbReference type="ARBA" id="ARBA00004496"/>
    </source>
</evidence>
<keyword evidence="21" id="KW-1185">Reference proteome</keyword>
<dbReference type="PANTHER" id="PTHR10947:SF0">
    <property type="entry name" value="PHENYLALANINE--TRNA LIGASE BETA SUBUNIT"/>
    <property type="match status" value="1"/>
</dbReference>
<organism evidence="20 21">
    <name type="scientific">Piscinibacterium candidicorallinum</name>
    <dbReference type="NCBI Taxonomy" id="1793872"/>
    <lineage>
        <taxon>Bacteria</taxon>
        <taxon>Pseudomonadati</taxon>
        <taxon>Pseudomonadota</taxon>
        <taxon>Betaproteobacteria</taxon>
        <taxon>Burkholderiales</taxon>
        <taxon>Piscinibacterium</taxon>
    </lineage>
</organism>
<comment type="subunit">
    <text evidence="3 15">Tetramer of two alpha and two beta subunits.</text>
</comment>
<keyword evidence="6 15" id="KW-0436">Ligase</keyword>
<dbReference type="NCBIfam" id="NF045760">
    <property type="entry name" value="YtpR"/>
    <property type="match status" value="1"/>
</dbReference>
<evidence type="ECO:0000256" key="14">
    <source>
        <dbReference type="ARBA" id="ARBA00049255"/>
    </source>
</evidence>
<evidence type="ECO:0000313" key="20">
    <source>
        <dbReference type="EMBL" id="MFC3147180.1"/>
    </source>
</evidence>
<feature type="domain" description="FDX-ACB" evidence="18">
    <location>
        <begin position="702"/>
        <end position="799"/>
    </location>
</feature>
<feature type="binding site" evidence="15">
    <location>
        <position position="452"/>
    </location>
    <ligand>
        <name>Mg(2+)</name>
        <dbReference type="ChEBI" id="CHEBI:18420"/>
        <note>shared with alpha subunit</note>
    </ligand>
</feature>
<dbReference type="HAMAP" id="MF_00283">
    <property type="entry name" value="Phe_tRNA_synth_beta1"/>
    <property type="match status" value="1"/>
</dbReference>
<dbReference type="SMART" id="SM00873">
    <property type="entry name" value="B3_4"/>
    <property type="match status" value="1"/>
</dbReference>
<comment type="catalytic activity">
    <reaction evidence="14 15">
        <text>tRNA(Phe) + L-phenylalanine + ATP = L-phenylalanyl-tRNA(Phe) + AMP + diphosphate + H(+)</text>
        <dbReference type="Rhea" id="RHEA:19413"/>
        <dbReference type="Rhea" id="RHEA-COMP:9668"/>
        <dbReference type="Rhea" id="RHEA-COMP:9699"/>
        <dbReference type="ChEBI" id="CHEBI:15378"/>
        <dbReference type="ChEBI" id="CHEBI:30616"/>
        <dbReference type="ChEBI" id="CHEBI:33019"/>
        <dbReference type="ChEBI" id="CHEBI:58095"/>
        <dbReference type="ChEBI" id="CHEBI:78442"/>
        <dbReference type="ChEBI" id="CHEBI:78531"/>
        <dbReference type="ChEBI" id="CHEBI:456215"/>
        <dbReference type="EC" id="6.1.1.20"/>
    </reaction>
</comment>
<dbReference type="SUPFAM" id="SSF54991">
    <property type="entry name" value="Anticodon-binding domain of PheRS"/>
    <property type="match status" value="1"/>
</dbReference>
<name>A0ABV7H099_9BURK</name>
<dbReference type="PROSITE" id="PS50886">
    <property type="entry name" value="TRBD"/>
    <property type="match status" value="1"/>
</dbReference>
<dbReference type="Pfam" id="PF01588">
    <property type="entry name" value="tRNA_bind"/>
    <property type="match status" value="1"/>
</dbReference>
<protein>
    <recommendedName>
        <fullName evidence="15">Phenylalanine--tRNA ligase beta subunit</fullName>
        <ecNumber evidence="15">6.1.1.20</ecNumber>
    </recommendedName>
    <alternativeName>
        <fullName evidence="15">Phenylalanyl-tRNA synthetase beta subunit</fullName>
        <shortName evidence="15">PheRS</shortName>
    </alternativeName>
</protein>
<dbReference type="Gene3D" id="3.50.40.10">
    <property type="entry name" value="Phenylalanyl-trna Synthetase, Chain B, domain 3"/>
    <property type="match status" value="1"/>
</dbReference>
<dbReference type="PANTHER" id="PTHR10947">
    <property type="entry name" value="PHENYLALANYL-TRNA SYNTHETASE BETA CHAIN AND LEUCINE-RICH REPEAT-CONTAINING PROTEIN 47"/>
    <property type="match status" value="1"/>
</dbReference>
<dbReference type="SUPFAM" id="SSF56037">
    <property type="entry name" value="PheT/TilS domain"/>
    <property type="match status" value="1"/>
</dbReference>
<dbReference type="RefSeq" id="WP_377301983.1">
    <property type="nucleotide sequence ID" value="NZ_CP180191.1"/>
</dbReference>
<reference evidence="21" key="1">
    <citation type="journal article" date="2019" name="Int. J. Syst. Evol. Microbiol.">
        <title>The Global Catalogue of Microorganisms (GCM) 10K type strain sequencing project: providing services to taxonomists for standard genome sequencing and annotation.</title>
        <authorList>
            <consortium name="The Broad Institute Genomics Platform"/>
            <consortium name="The Broad Institute Genome Sequencing Center for Infectious Disease"/>
            <person name="Wu L."/>
            <person name="Ma J."/>
        </authorList>
    </citation>
    <scope>NUCLEOTIDE SEQUENCE [LARGE SCALE GENOMIC DNA]</scope>
    <source>
        <strain evidence="21">KCTC 52168</strain>
    </source>
</reference>
<dbReference type="SUPFAM" id="SSF46955">
    <property type="entry name" value="Putative DNA-binding domain"/>
    <property type="match status" value="1"/>
</dbReference>
<dbReference type="NCBIfam" id="TIGR00472">
    <property type="entry name" value="pheT_bact"/>
    <property type="match status" value="1"/>
</dbReference>
<keyword evidence="12 15" id="KW-0648">Protein biosynthesis</keyword>
<dbReference type="InterPro" id="IPR004532">
    <property type="entry name" value="Phe-tRNA-ligase_IIc_bsu_bact"/>
</dbReference>